<accession>A0A5F1ZAX7</accession>
<evidence type="ECO:0000313" key="2">
    <source>
        <dbReference type="Proteomes" id="UP000297891"/>
    </source>
</evidence>
<dbReference type="EMBL" id="RQFP01000001">
    <property type="protein sequence ID" value="TGK96013.1"/>
    <property type="molecule type" value="Genomic_DNA"/>
</dbReference>
<dbReference type="OrthoDB" id="9046428at2"/>
<dbReference type="AlphaFoldDB" id="A0A5F1ZAX7"/>
<evidence type="ECO:0008006" key="3">
    <source>
        <dbReference type="Google" id="ProtNLM"/>
    </source>
</evidence>
<proteinExistence type="predicted"/>
<comment type="caution">
    <text evidence="1">The sequence shown here is derived from an EMBL/GenBank/DDBJ whole genome shotgun (WGS) entry which is preliminary data.</text>
</comment>
<gene>
    <name evidence="1" type="ORF">EHQ30_05135</name>
</gene>
<name>A0A5F1ZAX7_9LEPT</name>
<dbReference type="RefSeq" id="WP_135676673.1">
    <property type="nucleotide sequence ID" value="NZ_RQFP01000001.1"/>
</dbReference>
<reference evidence="1" key="1">
    <citation type="journal article" date="2019" name="PLoS Negl. Trop. Dis.">
        <title>Revisiting the worldwide diversity of Leptospira species in the environment.</title>
        <authorList>
            <person name="Vincent A.T."/>
            <person name="Schiettekatte O."/>
            <person name="Bourhy P."/>
            <person name="Veyrier F.J."/>
            <person name="Picardeau M."/>
        </authorList>
    </citation>
    <scope>NUCLEOTIDE SEQUENCE [LARGE SCALE GENOMIC DNA]</scope>
    <source>
        <strain evidence="1">201800277</strain>
    </source>
</reference>
<dbReference type="Proteomes" id="UP000297891">
    <property type="component" value="Unassembled WGS sequence"/>
</dbReference>
<keyword evidence="2" id="KW-1185">Reference proteome</keyword>
<organism evidence="1 2">
    <name type="scientific">Leptospira brenneri</name>
    <dbReference type="NCBI Taxonomy" id="2023182"/>
    <lineage>
        <taxon>Bacteria</taxon>
        <taxon>Pseudomonadati</taxon>
        <taxon>Spirochaetota</taxon>
        <taxon>Spirochaetia</taxon>
        <taxon>Leptospirales</taxon>
        <taxon>Leptospiraceae</taxon>
        <taxon>Leptospira</taxon>
    </lineage>
</organism>
<protein>
    <recommendedName>
        <fullName evidence="3">ApeA N-terminal domain-containing protein</fullName>
    </recommendedName>
</protein>
<sequence length="563" mass="66726">MKYNKFELSAKEKIVGYILNSEGRKYYGELELHPNKFPIFSLESSDIEYSKLFLKDICSEKIIFKSNTKTFLLCDNEIEHSQIYSRFLIKSEGTDILNTEFKEIGVYNEFFSQMFYEYEVEYSRKNYTFSRKVDFYSFETSIDFNGKSITLYNCYNQSTVNKDGKVIIEEYPTINIKSNSGNFNLTEIENLIHDISLLFTFLVGLPIIPELVWVLENKTWLGFYFPRIEPSKKIEYSRLFSLIDIKKLLKENSFTDIIHNYFHHKKYSVFKDKWSKIYSLLDYNGIWDYEFIGFVSLLDHHVSNFASKNRPKRSISKNYFKKLKTKLNDIIEKEPLESEEIKKVLRDQINSLKISSLGTFNENFEFLLNSVDKNLIDIIDLSKEDFKVIKKLRDDIAHSNTINYEEIDYTKINILKNKITILLFYFILLDLGIKHDAFLESMANSYNQIIRNSNLNELLLDRLSKKFPFIKITDSEFKKIKENKLSLVILELKKKYKLNFEYSVSAYDNWNISSGPENYDLRKVIQKMYHEDAQVEFCSIGYVETDDMQSQIKIDYLCLISIK</sequence>
<evidence type="ECO:0000313" key="1">
    <source>
        <dbReference type="EMBL" id="TGK96013.1"/>
    </source>
</evidence>